<accession>A0AAD4C9H0</accession>
<dbReference type="SUPFAM" id="SSF52047">
    <property type="entry name" value="RNI-like"/>
    <property type="match status" value="1"/>
</dbReference>
<dbReference type="Gene3D" id="3.80.10.10">
    <property type="entry name" value="Ribonuclease Inhibitor"/>
    <property type="match status" value="2"/>
</dbReference>
<comment type="caution">
    <text evidence="1">The sequence shown here is derived from an EMBL/GenBank/DDBJ whole genome shotgun (WGS) entry which is preliminary data.</text>
</comment>
<dbReference type="AlphaFoldDB" id="A0AAD4C9H0"/>
<sequence length="479" mass="53966">MHHALEIQEIVFYIFGHCDQPSAGSAADLAALARTCRTFKDPALDVLWEKLPDLSPLARCLPEASCLSFSGEIEWDILRSYARRVRRLDALDGISRKSLKRLWKPLTTEPLFPNLRRLYFDYTHRATLLLLTPFPSLISLRVKVNKAPPLFEDSIKSFARTSPNLNILIIHGPGINMNHIDPTFICKWQNLHIVICPQISLDLITLVHLSCMPALTSLSFMLYRTMPDEVSTSSLIFSKLRHLSLNSELLDPISHLLSRIQLPVVAHFVASIRSCPSRQDLSSFLAGVQTSDPSYVPEARPTFGFRDLRPYMTFTNLRHINFNVACKVDLTDSELLTLASAWPRLEVLDINRGWGWNTQGGITPNGLLQLLQTCPSLRWIALVIDTRGYTTIPPSLPSLGLSMPRTLCIHALDSYIEAESVPAISAFLAGLIMPSSHFSLCAWERQGMAWLPNRVVCKVLWKDGCPHAIYSTRRYDKVV</sequence>
<proteinExistence type="predicted"/>
<name>A0AAD4C9H0_BOLED</name>
<dbReference type="EMBL" id="WHUW01000001">
    <property type="protein sequence ID" value="KAF8452840.1"/>
    <property type="molecule type" value="Genomic_DNA"/>
</dbReference>
<dbReference type="Proteomes" id="UP001194468">
    <property type="component" value="Unassembled WGS sequence"/>
</dbReference>
<evidence type="ECO:0008006" key="3">
    <source>
        <dbReference type="Google" id="ProtNLM"/>
    </source>
</evidence>
<protein>
    <recommendedName>
        <fullName evidence="3">F-box domain-containing protein</fullName>
    </recommendedName>
</protein>
<evidence type="ECO:0000313" key="2">
    <source>
        <dbReference type="Proteomes" id="UP001194468"/>
    </source>
</evidence>
<organism evidence="1 2">
    <name type="scientific">Boletus edulis BED1</name>
    <dbReference type="NCBI Taxonomy" id="1328754"/>
    <lineage>
        <taxon>Eukaryota</taxon>
        <taxon>Fungi</taxon>
        <taxon>Dikarya</taxon>
        <taxon>Basidiomycota</taxon>
        <taxon>Agaricomycotina</taxon>
        <taxon>Agaricomycetes</taxon>
        <taxon>Agaricomycetidae</taxon>
        <taxon>Boletales</taxon>
        <taxon>Boletineae</taxon>
        <taxon>Boletaceae</taxon>
        <taxon>Boletoideae</taxon>
        <taxon>Boletus</taxon>
    </lineage>
</organism>
<dbReference type="InterPro" id="IPR032675">
    <property type="entry name" value="LRR_dom_sf"/>
</dbReference>
<reference evidence="1" key="2">
    <citation type="journal article" date="2020" name="Nat. Commun.">
        <title>Large-scale genome sequencing of mycorrhizal fungi provides insights into the early evolution of symbiotic traits.</title>
        <authorList>
            <person name="Miyauchi S."/>
            <person name="Kiss E."/>
            <person name="Kuo A."/>
            <person name="Drula E."/>
            <person name="Kohler A."/>
            <person name="Sanchez-Garcia M."/>
            <person name="Morin E."/>
            <person name="Andreopoulos B."/>
            <person name="Barry K.W."/>
            <person name="Bonito G."/>
            <person name="Buee M."/>
            <person name="Carver A."/>
            <person name="Chen C."/>
            <person name="Cichocki N."/>
            <person name="Clum A."/>
            <person name="Culley D."/>
            <person name="Crous P.W."/>
            <person name="Fauchery L."/>
            <person name="Girlanda M."/>
            <person name="Hayes R.D."/>
            <person name="Keri Z."/>
            <person name="LaButti K."/>
            <person name="Lipzen A."/>
            <person name="Lombard V."/>
            <person name="Magnuson J."/>
            <person name="Maillard F."/>
            <person name="Murat C."/>
            <person name="Nolan M."/>
            <person name="Ohm R.A."/>
            <person name="Pangilinan J."/>
            <person name="Pereira M.F."/>
            <person name="Perotto S."/>
            <person name="Peter M."/>
            <person name="Pfister S."/>
            <person name="Riley R."/>
            <person name="Sitrit Y."/>
            <person name="Stielow J.B."/>
            <person name="Szollosi G."/>
            <person name="Zifcakova L."/>
            <person name="Stursova M."/>
            <person name="Spatafora J.W."/>
            <person name="Tedersoo L."/>
            <person name="Vaario L.M."/>
            <person name="Yamada A."/>
            <person name="Yan M."/>
            <person name="Wang P."/>
            <person name="Xu J."/>
            <person name="Bruns T."/>
            <person name="Baldrian P."/>
            <person name="Vilgalys R."/>
            <person name="Dunand C."/>
            <person name="Henrissat B."/>
            <person name="Grigoriev I.V."/>
            <person name="Hibbett D."/>
            <person name="Nagy L.G."/>
            <person name="Martin F.M."/>
        </authorList>
    </citation>
    <scope>NUCLEOTIDE SEQUENCE</scope>
    <source>
        <strain evidence="1">BED1</strain>
    </source>
</reference>
<evidence type="ECO:0000313" key="1">
    <source>
        <dbReference type="EMBL" id="KAF8452840.1"/>
    </source>
</evidence>
<reference evidence="1" key="1">
    <citation type="submission" date="2019-10" db="EMBL/GenBank/DDBJ databases">
        <authorList>
            <consortium name="DOE Joint Genome Institute"/>
            <person name="Kuo A."/>
            <person name="Miyauchi S."/>
            <person name="Kiss E."/>
            <person name="Drula E."/>
            <person name="Kohler A."/>
            <person name="Sanchez-Garcia M."/>
            <person name="Andreopoulos B."/>
            <person name="Barry K.W."/>
            <person name="Bonito G."/>
            <person name="Buee M."/>
            <person name="Carver A."/>
            <person name="Chen C."/>
            <person name="Cichocki N."/>
            <person name="Clum A."/>
            <person name="Culley D."/>
            <person name="Crous P.W."/>
            <person name="Fauchery L."/>
            <person name="Girlanda M."/>
            <person name="Hayes R."/>
            <person name="Keri Z."/>
            <person name="LaButti K."/>
            <person name="Lipzen A."/>
            <person name="Lombard V."/>
            <person name="Magnuson J."/>
            <person name="Maillard F."/>
            <person name="Morin E."/>
            <person name="Murat C."/>
            <person name="Nolan M."/>
            <person name="Ohm R."/>
            <person name="Pangilinan J."/>
            <person name="Pereira M."/>
            <person name="Perotto S."/>
            <person name="Peter M."/>
            <person name="Riley R."/>
            <person name="Sitrit Y."/>
            <person name="Stielow B."/>
            <person name="Szollosi G."/>
            <person name="Zifcakova L."/>
            <person name="Stursova M."/>
            <person name="Spatafora J.W."/>
            <person name="Tedersoo L."/>
            <person name="Vaario L.-M."/>
            <person name="Yamada A."/>
            <person name="Yan M."/>
            <person name="Wang P."/>
            <person name="Xu J."/>
            <person name="Bruns T."/>
            <person name="Baldrian P."/>
            <person name="Vilgalys R."/>
            <person name="Henrissat B."/>
            <person name="Grigoriev I.V."/>
            <person name="Hibbett D."/>
            <person name="Nagy L.G."/>
            <person name="Martin F.M."/>
        </authorList>
    </citation>
    <scope>NUCLEOTIDE SEQUENCE</scope>
    <source>
        <strain evidence="1">BED1</strain>
    </source>
</reference>
<keyword evidence="2" id="KW-1185">Reference proteome</keyword>
<gene>
    <name evidence="1" type="ORF">L210DRAFT_3755795</name>
</gene>